<dbReference type="EMBL" id="LS999521">
    <property type="protein sequence ID" value="VAX44118.1"/>
    <property type="molecule type" value="Genomic_DNA"/>
</dbReference>
<evidence type="ECO:0000313" key="1">
    <source>
        <dbReference type="EMBL" id="VAX44118.1"/>
    </source>
</evidence>
<sequence>MLINSQMRILHQSGIVLCGLKKNDISSFLLISSLASQAVGFRGE</sequence>
<organism evidence="1 2">
    <name type="scientific">Acinetobacter calcoaceticus</name>
    <dbReference type="NCBI Taxonomy" id="471"/>
    <lineage>
        <taxon>Bacteria</taxon>
        <taxon>Pseudomonadati</taxon>
        <taxon>Pseudomonadota</taxon>
        <taxon>Gammaproteobacteria</taxon>
        <taxon>Moraxellales</taxon>
        <taxon>Moraxellaceae</taxon>
        <taxon>Acinetobacter</taxon>
        <taxon>Acinetobacter calcoaceticus/baumannii complex</taxon>
    </lineage>
</organism>
<accession>A0A446ZI28</accession>
<reference evidence="1 2" key="1">
    <citation type="submission" date="2018-08" db="EMBL/GenBank/DDBJ databases">
        <authorList>
            <person name="Gonzaga-Molto A."/>
        </authorList>
    </citation>
    <scope>NUCLEOTIDE SEQUENCE [LARGE SCALE GENOMIC DNA]</scope>
    <source>
        <strain evidence="1">Acinetobacter calcoaceticus str. 2117</strain>
    </source>
</reference>
<name>A0A446ZI28_ACICA</name>
<evidence type="ECO:0000313" key="2">
    <source>
        <dbReference type="Proteomes" id="UP000294355"/>
    </source>
</evidence>
<dbReference type="Proteomes" id="UP000294355">
    <property type="component" value="Chromosome"/>
</dbReference>
<proteinExistence type="predicted"/>
<gene>
    <name evidence="1" type="ORF">AC2117_01297</name>
</gene>
<dbReference type="AlphaFoldDB" id="A0A446ZI28"/>
<protein>
    <submittedName>
        <fullName evidence="1">Uncharacterized protein</fullName>
    </submittedName>
</protein>